<accession>A0A9X3AGF9</accession>
<evidence type="ECO:0000313" key="2">
    <source>
        <dbReference type="EMBL" id="MCT7358531.1"/>
    </source>
</evidence>
<keyword evidence="1" id="KW-0732">Signal</keyword>
<dbReference type="Proteomes" id="UP001147830">
    <property type="component" value="Unassembled WGS sequence"/>
</dbReference>
<dbReference type="EMBL" id="JAOANI010000014">
    <property type="protein sequence ID" value="MCT7358531.1"/>
    <property type="molecule type" value="Genomic_DNA"/>
</dbReference>
<feature type="signal peptide" evidence="1">
    <location>
        <begin position="1"/>
        <end position="17"/>
    </location>
</feature>
<protein>
    <submittedName>
        <fullName evidence="2">DUF4892 domain-containing protein</fullName>
    </submittedName>
</protein>
<reference evidence="2" key="2">
    <citation type="submission" date="2022-08" db="EMBL/GenBank/DDBJ databases">
        <authorList>
            <person name="Dong C."/>
        </authorList>
    </citation>
    <scope>NUCLEOTIDE SEQUENCE</scope>
    <source>
        <strain evidence="2">59MF3M-4</strain>
    </source>
</reference>
<dbReference type="InterPro" id="IPR032608">
    <property type="entry name" value="DUF4892"/>
</dbReference>
<name>A0A9X3AGF9_9GAMM</name>
<evidence type="ECO:0000256" key="1">
    <source>
        <dbReference type="SAM" id="SignalP"/>
    </source>
</evidence>
<reference evidence="2" key="1">
    <citation type="journal article" date="2022" name="Front. Microbiol.">
        <title>Genome-based taxonomic rearrangement of Oceanobacter-related bacteria including the description of Thalassolituus hydrocarbonoclasticus sp. nov. and Thalassolituus pacificus sp. nov. and emended description of the genus Thalassolituus.</title>
        <authorList>
            <person name="Dong C."/>
            <person name="Wei L."/>
            <person name="Wang J."/>
            <person name="Lai Q."/>
            <person name="Huang Z."/>
            <person name="Shao Z."/>
        </authorList>
    </citation>
    <scope>NUCLEOTIDE SEQUENCE</scope>
    <source>
        <strain evidence="2">59MF3M-4</strain>
    </source>
</reference>
<dbReference type="AlphaFoldDB" id="A0A9X3AGF9"/>
<proteinExistence type="predicted"/>
<dbReference type="RefSeq" id="WP_260975436.1">
    <property type="nucleotide sequence ID" value="NZ_JAOANI010000014.1"/>
</dbReference>
<comment type="caution">
    <text evidence="2">The sequence shown here is derived from an EMBL/GenBank/DDBJ whole genome shotgun (WGS) entry which is preliminary data.</text>
</comment>
<keyword evidence="3" id="KW-1185">Reference proteome</keyword>
<organism evidence="2 3">
    <name type="scientific">Thalassolituus pacificus</name>
    <dbReference type="NCBI Taxonomy" id="2975440"/>
    <lineage>
        <taxon>Bacteria</taxon>
        <taxon>Pseudomonadati</taxon>
        <taxon>Pseudomonadota</taxon>
        <taxon>Gammaproteobacteria</taxon>
        <taxon>Oceanospirillales</taxon>
        <taxon>Oceanospirillaceae</taxon>
        <taxon>Thalassolituus</taxon>
    </lineage>
</organism>
<evidence type="ECO:0000313" key="3">
    <source>
        <dbReference type="Proteomes" id="UP001147830"/>
    </source>
</evidence>
<feature type="chain" id="PRO_5040790176" evidence="1">
    <location>
        <begin position="18"/>
        <end position="286"/>
    </location>
</feature>
<dbReference type="Pfam" id="PF16234">
    <property type="entry name" value="DUF4892"/>
    <property type="match status" value="1"/>
</dbReference>
<sequence length="286" mass="32847">MRWLLLLASLMMSPLWALEGFPQAALQDDKTQEVKNYRLVLSGLKRNQATTYGEHERRLSGKLWRRVWAVEDRVQLDTVIDYYTQQLSDSQVLYQCRALDCGSNPFWANEIFRNARLGGREQNQFYRVALLEDPAKQEKTLYVLYIIERGSKQVMVNLDVLTTTDAVKEQADMNALIQQALVSSNGWLPGLVTDNGRINEQQSSALISYLKNLTPSMKRRLYLLVHYYDASHMSDNIQCSQRLAEQLRLATFDGQFELNIDGHGALTPAPDNSLQPALRFIFWPGR</sequence>
<gene>
    <name evidence="2" type="ORF">NYR02_05790</name>
</gene>